<gene>
    <name evidence="1" type="ORF">Sjap_023248</name>
</gene>
<reference evidence="1 2" key="1">
    <citation type="submission" date="2024-01" db="EMBL/GenBank/DDBJ databases">
        <title>Genome assemblies of Stephania.</title>
        <authorList>
            <person name="Yang L."/>
        </authorList>
    </citation>
    <scope>NUCLEOTIDE SEQUENCE [LARGE SCALE GENOMIC DNA]</scope>
    <source>
        <strain evidence="1">QJT</strain>
        <tissue evidence="1">Leaf</tissue>
    </source>
</reference>
<comment type="caution">
    <text evidence="1">The sequence shown here is derived from an EMBL/GenBank/DDBJ whole genome shotgun (WGS) entry which is preliminary data.</text>
</comment>
<evidence type="ECO:0000313" key="1">
    <source>
        <dbReference type="EMBL" id="KAK9090071.1"/>
    </source>
</evidence>
<sequence>MKVDPAHAAITGRCTRVRTRTLFAQGWSELFSDINRIFHKNSLRIKSAVIITKGGKAVTTFLIIDMFGNAVSPKTIYSICRQIGQPVLLVKKKLNTTKLPEATTG</sequence>
<organism evidence="1 2">
    <name type="scientific">Stephania japonica</name>
    <dbReference type="NCBI Taxonomy" id="461633"/>
    <lineage>
        <taxon>Eukaryota</taxon>
        <taxon>Viridiplantae</taxon>
        <taxon>Streptophyta</taxon>
        <taxon>Embryophyta</taxon>
        <taxon>Tracheophyta</taxon>
        <taxon>Spermatophyta</taxon>
        <taxon>Magnoliopsida</taxon>
        <taxon>Ranunculales</taxon>
        <taxon>Menispermaceae</taxon>
        <taxon>Menispermoideae</taxon>
        <taxon>Cissampelideae</taxon>
        <taxon>Stephania</taxon>
    </lineage>
</organism>
<dbReference type="AlphaFoldDB" id="A0AAP0EB90"/>
<evidence type="ECO:0000313" key="2">
    <source>
        <dbReference type="Proteomes" id="UP001417504"/>
    </source>
</evidence>
<dbReference type="Proteomes" id="UP001417504">
    <property type="component" value="Unassembled WGS sequence"/>
</dbReference>
<dbReference type="EMBL" id="JBBNAE010000010">
    <property type="protein sequence ID" value="KAK9090071.1"/>
    <property type="molecule type" value="Genomic_DNA"/>
</dbReference>
<protein>
    <submittedName>
        <fullName evidence="1">Uncharacterized protein</fullName>
    </submittedName>
</protein>
<proteinExistence type="predicted"/>
<keyword evidence="2" id="KW-1185">Reference proteome</keyword>
<name>A0AAP0EB90_9MAGN</name>
<accession>A0AAP0EB90</accession>